<dbReference type="PANTHER" id="PTHR33678:SF1">
    <property type="entry name" value="BLL1576 PROTEIN"/>
    <property type="match status" value="1"/>
</dbReference>
<name>M9LGT9_PAEPP</name>
<dbReference type="PANTHER" id="PTHR33678">
    <property type="entry name" value="BLL1576 PROTEIN"/>
    <property type="match status" value="1"/>
</dbReference>
<sequence length="229" mass="25887">MVIYDYRRTRPRNFLAGFNGYLHVDGYAGYHKVKDVTLVGARRKYDEALKAAPEARGNPDTVAAQGLAYCIERELKEAPPEGRHKLRAERSRPYYAWLHQQKSRTMPKSLLGKAIAYSLNPWEKLSALLKDGILEIDNNRSERSIKPFGIGRKNGLVCEYSTRSGGQRSDVQRDRNSQRKRAASLPVSHVAISNSCRNLPTCKSLRHSLRSCHGHRTVFTKSSRMGTSS</sequence>
<dbReference type="AlphaFoldDB" id="M9LGT9"/>
<comment type="caution">
    <text evidence="3">The sequence shown here is derived from an EMBL/GenBank/DDBJ whole genome shotgun (WGS) entry which is preliminary data.</text>
</comment>
<keyword evidence="4" id="KW-1185">Reference proteome</keyword>
<dbReference type="Proteomes" id="UP000029453">
    <property type="component" value="Unassembled WGS sequence"/>
</dbReference>
<feature type="domain" description="Transposase IS66 central" evidence="2">
    <location>
        <begin position="2"/>
        <end position="159"/>
    </location>
</feature>
<reference evidence="3 4" key="1">
    <citation type="submission" date="2012-10" db="EMBL/GenBank/DDBJ databases">
        <title>Draft Genome Sequence of Paenibacillus popilliae ATCC 14706T.</title>
        <authorList>
            <person name="Iiyama K."/>
            <person name="Mori K."/>
            <person name="Mon H."/>
            <person name="Chieda Y."/>
            <person name="Lee J.M."/>
            <person name="Kusakabe T."/>
            <person name="Tashiro K."/>
            <person name="Asano S."/>
            <person name="Yasunaga-Aoki C."/>
            <person name="Shimizu S."/>
        </authorList>
    </citation>
    <scope>NUCLEOTIDE SEQUENCE [LARGE SCALE GENOMIC DNA]</scope>
    <source>
        <strain evidence="3 4">ATCC 14706</strain>
    </source>
</reference>
<gene>
    <name evidence="3" type="ORF">PPOP_1222</name>
</gene>
<evidence type="ECO:0000313" key="4">
    <source>
        <dbReference type="Proteomes" id="UP000029453"/>
    </source>
</evidence>
<evidence type="ECO:0000259" key="2">
    <source>
        <dbReference type="Pfam" id="PF03050"/>
    </source>
</evidence>
<dbReference type="Pfam" id="PF03050">
    <property type="entry name" value="DDE_Tnp_IS66"/>
    <property type="match status" value="1"/>
</dbReference>
<dbReference type="EMBL" id="BALG01000052">
    <property type="protein sequence ID" value="GAC41865.1"/>
    <property type="molecule type" value="Genomic_DNA"/>
</dbReference>
<accession>M9LGT9</accession>
<protein>
    <submittedName>
        <fullName evidence="3">Transposase and inactivated derivative</fullName>
    </submittedName>
</protein>
<evidence type="ECO:0000313" key="3">
    <source>
        <dbReference type="EMBL" id="GAC41865.1"/>
    </source>
</evidence>
<dbReference type="InterPro" id="IPR052344">
    <property type="entry name" value="Transposase-related"/>
</dbReference>
<organism evidence="3 4">
    <name type="scientific">Paenibacillus popilliae ATCC 14706</name>
    <dbReference type="NCBI Taxonomy" id="1212764"/>
    <lineage>
        <taxon>Bacteria</taxon>
        <taxon>Bacillati</taxon>
        <taxon>Bacillota</taxon>
        <taxon>Bacilli</taxon>
        <taxon>Bacillales</taxon>
        <taxon>Paenibacillaceae</taxon>
        <taxon>Paenibacillus</taxon>
    </lineage>
</organism>
<evidence type="ECO:0000256" key="1">
    <source>
        <dbReference type="SAM" id="MobiDB-lite"/>
    </source>
</evidence>
<proteinExistence type="predicted"/>
<dbReference type="InterPro" id="IPR004291">
    <property type="entry name" value="Transposase_IS66_central"/>
</dbReference>
<feature type="region of interest" description="Disordered" evidence="1">
    <location>
        <begin position="161"/>
        <end position="184"/>
    </location>
</feature>